<protein>
    <recommendedName>
        <fullName evidence="6">2-carboxy-1,4-naphthoquinone phytyltransferase</fullName>
        <ecNumber evidence="6">2.5.1.130</ecNumber>
    </recommendedName>
    <alternativeName>
        <fullName evidence="6">1,4-dihydroxy-2-naphthoate phytyltransferase</fullName>
        <shortName evidence="6">DHNA phytyltransferase</shortName>
    </alternativeName>
</protein>
<evidence type="ECO:0000313" key="8">
    <source>
        <dbReference type="EMBL" id="WNZ23245.1"/>
    </source>
</evidence>
<accession>A0AA96WDY1</accession>
<evidence type="ECO:0000256" key="3">
    <source>
        <dbReference type="ARBA" id="ARBA00022692"/>
    </source>
</evidence>
<comment type="function">
    <text evidence="6">Involved in the synthesis of phylloquinone (vitamin K1). Catalyzes the transfer of a prenyl chain to 2-carboxy-1,4-naphthoquinone.</text>
</comment>
<keyword evidence="3 6" id="KW-0812">Transmembrane</keyword>
<evidence type="ECO:0000256" key="2">
    <source>
        <dbReference type="ARBA" id="ARBA00022679"/>
    </source>
</evidence>
<keyword evidence="5 6" id="KW-0472">Membrane</keyword>
<dbReference type="NCBIfam" id="TIGR02235">
    <property type="entry name" value="menA_cyano-plnt"/>
    <property type="match status" value="1"/>
</dbReference>
<keyword evidence="6" id="KW-1003">Cell membrane</keyword>
<name>A0AA96WDY1_9CYAN</name>
<keyword evidence="2 6" id="KW-0808">Transferase</keyword>
<dbReference type="PANTHER" id="PTHR13929">
    <property type="entry name" value="1,4-DIHYDROXY-2-NAPHTHOATE OCTAPRENYLTRANSFERASE"/>
    <property type="match status" value="1"/>
</dbReference>
<evidence type="ECO:0000256" key="4">
    <source>
        <dbReference type="ARBA" id="ARBA00022989"/>
    </source>
</evidence>
<organism evidence="8">
    <name type="scientific">Leptolyngbya sp. NK1-12</name>
    <dbReference type="NCBI Taxonomy" id="2547451"/>
    <lineage>
        <taxon>Bacteria</taxon>
        <taxon>Bacillati</taxon>
        <taxon>Cyanobacteriota</taxon>
        <taxon>Cyanophyceae</taxon>
        <taxon>Leptolyngbyales</taxon>
        <taxon>Leptolyngbyaceae</taxon>
        <taxon>Leptolyngbya group</taxon>
        <taxon>Leptolyngbya</taxon>
    </lineage>
</organism>
<dbReference type="PANTHER" id="PTHR13929:SF0">
    <property type="entry name" value="UBIA PRENYLTRANSFERASE DOMAIN-CONTAINING PROTEIN 1"/>
    <property type="match status" value="1"/>
</dbReference>
<sequence length="321" mass="34609">MTTKVASYSPNPDSPSPNESSGSPTAEERKKLWLAALMPPMYSVAIFPIALGTAVAFAETHTLHWGSFLTFLGSAILILAWENLSNDVFDAETGIDANEPTSLVNLTGNKSLIFWIGNLCLGLGIAGILAISWWQQDFTVLGLILLCCGLGYVYHGPPFRLGYQGLGEILCFFSFGPLAVSAAYYSQTQTWSATSLAVSVILGISTSLILFCSHFHQVEDDLAAGKRSPVVRLGTQRSAQLIPWLSGGIFALAGLLVGLKLFPVWILLILVSAPTAVSLSRHALQYHDQPERVRNCKFFAVGLHFWSSLLLCVAFGIAGLS</sequence>
<dbReference type="CDD" id="cd13962">
    <property type="entry name" value="PT_UbiA_UBIAD1"/>
    <property type="match status" value="1"/>
</dbReference>
<dbReference type="RefSeq" id="WP_316434850.1">
    <property type="nucleotide sequence ID" value="NZ_CP053586.1"/>
</dbReference>
<dbReference type="InterPro" id="IPR000537">
    <property type="entry name" value="UbiA_prenyltransferase"/>
</dbReference>
<feature type="transmembrane region" description="Helical" evidence="6">
    <location>
        <begin position="296"/>
        <end position="318"/>
    </location>
</feature>
<comment type="subcellular location">
    <subcellularLocation>
        <location evidence="6">Cell inner membrane</location>
        <topology evidence="6">Multi-pass membrane protein</topology>
    </subcellularLocation>
    <subcellularLocation>
        <location evidence="1">Membrane</location>
        <topology evidence="1">Multi-pass membrane protein</topology>
    </subcellularLocation>
</comment>
<evidence type="ECO:0000256" key="7">
    <source>
        <dbReference type="SAM" id="MobiDB-lite"/>
    </source>
</evidence>
<feature type="transmembrane region" description="Helical" evidence="6">
    <location>
        <begin position="32"/>
        <end position="57"/>
    </location>
</feature>
<reference evidence="8" key="1">
    <citation type="submission" date="2020-05" db="EMBL/GenBank/DDBJ databases">
        <authorList>
            <person name="Zhu T."/>
            <person name="Keshari N."/>
            <person name="Lu X."/>
        </authorList>
    </citation>
    <scope>NUCLEOTIDE SEQUENCE</scope>
    <source>
        <strain evidence="8">NK1-12</strain>
    </source>
</reference>
<dbReference type="PIRSF" id="PIRSF005355">
    <property type="entry name" value="UBIAD1"/>
    <property type="match status" value="1"/>
</dbReference>
<comment type="similarity">
    <text evidence="6">Belongs to the MenA family. Type 2 subfamily.</text>
</comment>
<gene>
    <name evidence="6" type="primary">menA</name>
    <name evidence="8" type="ORF">HJG54_10550</name>
</gene>
<evidence type="ECO:0000256" key="1">
    <source>
        <dbReference type="ARBA" id="ARBA00004141"/>
    </source>
</evidence>
<dbReference type="AlphaFoldDB" id="A0AA96WDY1"/>
<feature type="transmembrane region" description="Helical" evidence="6">
    <location>
        <begin position="63"/>
        <end position="81"/>
    </location>
</feature>
<proteinExistence type="inferred from homology"/>
<keyword evidence="6" id="KW-0997">Cell inner membrane</keyword>
<keyword evidence="4 6" id="KW-1133">Transmembrane helix</keyword>
<dbReference type="InterPro" id="IPR011937">
    <property type="entry name" value="DHNA_phytyltransferase_MenA"/>
</dbReference>
<dbReference type="Pfam" id="PF01040">
    <property type="entry name" value="UbiA"/>
    <property type="match status" value="1"/>
</dbReference>
<evidence type="ECO:0000256" key="6">
    <source>
        <dbReference type="HAMAP-Rule" id="MF_01938"/>
    </source>
</evidence>
<feature type="transmembrane region" description="Helical" evidence="6">
    <location>
        <begin position="112"/>
        <end position="132"/>
    </location>
</feature>
<dbReference type="InterPro" id="IPR026046">
    <property type="entry name" value="UBIAD1"/>
</dbReference>
<dbReference type="EMBL" id="CP053586">
    <property type="protein sequence ID" value="WNZ23245.1"/>
    <property type="molecule type" value="Genomic_DNA"/>
</dbReference>
<comment type="catalytic activity">
    <reaction evidence="6">
        <text>2-carboxy-1,4-naphthoquinone + phytyl diphosphate + H(+) = demethylphylloquinone + CO2 + diphosphate</text>
        <dbReference type="Rhea" id="RHEA:47740"/>
        <dbReference type="ChEBI" id="CHEBI:15378"/>
        <dbReference type="ChEBI" id="CHEBI:16526"/>
        <dbReference type="ChEBI" id="CHEBI:31087"/>
        <dbReference type="ChEBI" id="CHEBI:33019"/>
        <dbReference type="ChEBI" id="CHEBI:75434"/>
        <dbReference type="ChEBI" id="CHEBI:87842"/>
        <dbReference type="EC" id="2.5.1.130"/>
    </reaction>
</comment>
<feature type="region of interest" description="Disordered" evidence="7">
    <location>
        <begin position="1"/>
        <end position="25"/>
    </location>
</feature>
<feature type="transmembrane region" description="Helical" evidence="6">
    <location>
        <begin position="138"/>
        <end position="154"/>
    </location>
</feature>
<dbReference type="GO" id="GO:0009234">
    <property type="term" value="P:menaquinone biosynthetic process"/>
    <property type="evidence" value="ECO:0007669"/>
    <property type="project" value="TreeGrafter"/>
</dbReference>
<dbReference type="HAMAP" id="MF_01938">
    <property type="entry name" value="MenA_2"/>
    <property type="match status" value="1"/>
</dbReference>
<feature type="compositionally biased region" description="Low complexity" evidence="7">
    <location>
        <begin position="7"/>
        <end position="24"/>
    </location>
</feature>
<dbReference type="GO" id="GO:0004659">
    <property type="term" value="F:prenyltransferase activity"/>
    <property type="evidence" value="ECO:0007669"/>
    <property type="project" value="UniProtKB-UniRule"/>
</dbReference>
<feature type="transmembrane region" description="Helical" evidence="6">
    <location>
        <begin position="166"/>
        <end position="185"/>
    </location>
</feature>
<evidence type="ECO:0000256" key="5">
    <source>
        <dbReference type="ARBA" id="ARBA00023136"/>
    </source>
</evidence>
<dbReference type="GO" id="GO:0042372">
    <property type="term" value="P:phylloquinone biosynthetic process"/>
    <property type="evidence" value="ECO:0007669"/>
    <property type="project" value="UniProtKB-UniRule"/>
</dbReference>
<comment type="pathway">
    <text evidence="6">Cofactor biosynthesis; phylloquinone biosynthesis.</text>
</comment>
<feature type="transmembrane region" description="Helical" evidence="6">
    <location>
        <begin position="191"/>
        <end position="212"/>
    </location>
</feature>
<dbReference type="EC" id="2.5.1.130" evidence="6"/>
<dbReference type="GO" id="GO:0005886">
    <property type="term" value="C:plasma membrane"/>
    <property type="evidence" value="ECO:0007669"/>
    <property type="project" value="UniProtKB-SubCell"/>
</dbReference>